<evidence type="ECO:0000313" key="8">
    <source>
        <dbReference type="EMBL" id="KAF6017273.1"/>
    </source>
</evidence>
<dbReference type="EMBL" id="VXIV02003417">
    <property type="protein sequence ID" value="KAF6017273.1"/>
    <property type="molecule type" value="Genomic_DNA"/>
</dbReference>
<name>A0A7J7ITL8_BUGNE</name>
<evidence type="ECO:0000256" key="6">
    <source>
        <dbReference type="SAM" id="MobiDB-lite"/>
    </source>
</evidence>
<accession>A0A7J7ITL8</accession>
<evidence type="ECO:0000256" key="1">
    <source>
        <dbReference type="ARBA" id="ARBA00004370"/>
    </source>
</evidence>
<feature type="compositionally biased region" description="Polar residues" evidence="6">
    <location>
        <begin position="148"/>
        <end position="210"/>
    </location>
</feature>
<feature type="compositionally biased region" description="Low complexity" evidence="6">
    <location>
        <begin position="98"/>
        <end position="111"/>
    </location>
</feature>
<evidence type="ECO:0000256" key="4">
    <source>
        <dbReference type="ARBA" id="ARBA00022989"/>
    </source>
</evidence>
<evidence type="ECO:0000313" key="9">
    <source>
        <dbReference type="Proteomes" id="UP000593567"/>
    </source>
</evidence>
<feature type="compositionally biased region" description="Polar residues" evidence="6">
    <location>
        <begin position="76"/>
        <end position="86"/>
    </location>
</feature>
<evidence type="ECO:0000256" key="7">
    <source>
        <dbReference type="SAM" id="Phobius"/>
    </source>
</evidence>
<keyword evidence="3 7" id="KW-0812">Transmembrane</keyword>
<protein>
    <submittedName>
        <fullName evidence="8">Uncharacterized protein</fullName>
    </submittedName>
</protein>
<comment type="subcellular location">
    <subcellularLocation>
        <location evidence="1">Membrane</location>
    </subcellularLocation>
</comment>
<gene>
    <name evidence="8" type="ORF">EB796_024434</name>
</gene>
<dbReference type="Proteomes" id="UP000593567">
    <property type="component" value="Unassembled WGS sequence"/>
</dbReference>
<comment type="caution">
    <text evidence="8">The sequence shown here is derived from an EMBL/GenBank/DDBJ whole genome shotgun (WGS) entry which is preliminary data.</text>
</comment>
<feature type="compositionally biased region" description="Pro residues" evidence="6">
    <location>
        <begin position="22"/>
        <end position="33"/>
    </location>
</feature>
<sequence>MSSYGGSRHGSRDNLDEYAGQPPQPQPRQPPVPQSRDRSYDRQYVRNQPSSQTESRGAPPAYRQYAGVSRAPVDQTRYSEQASARSHSPGRYIERPQDQYYPSRSQSPSSYAGRGESPARYAEKPRPERSYSPGRALDPGYRGGGYAPSQSGYAPSQSGYAPSQSGYAPSQSGYAPSQSGYAPSQSGYAPSQSGYAPSQSGYAPSQSGYAPQSGRSRGPSASSGYQPAYHSSGRGPAYSQPGQYYPSRGAPRTYNGYQQFGRGYAMKHTKPKHKSVTRDGGYYNAYTDAVIKTKKMKNRGVPTTYLVINRPWSKNHSNQPRDFMPLVIASVFFNPLLGLIALVLSCLTKRAVTEEDWATAGKFGRITFWLSIAAILSGLIFFAILIGSIHNHLCLPCYINKYHSLNQQPVTFLKVYLLLFAEFQF</sequence>
<reference evidence="8" key="1">
    <citation type="submission" date="2020-06" db="EMBL/GenBank/DDBJ databases">
        <title>Draft genome of Bugula neritina, a colonial animal packing powerful symbionts and potential medicines.</title>
        <authorList>
            <person name="Rayko M."/>
        </authorList>
    </citation>
    <scope>NUCLEOTIDE SEQUENCE [LARGE SCALE GENOMIC DNA]</scope>
    <source>
        <strain evidence="8">Kwan_BN1</strain>
    </source>
</reference>
<dbReference type="InterPro" id="IPR007593">
    <property type="entry name" value="CD225/Dispanin_fam"/>
</dbReference>
<feature type="transmembrane region" description="Helical" evidence="7">
    <location>
        <begin position="368"/>
        <end position="389"/>
    </location>
</feature>
<proteinExistence type="inferred from homology"/>
<dbReference type="Pfam" id="PF04505">
    <property type="entry name" value="CD225"/>
    <property type="match status" value="1"/>
</dbReference>
<keyword evidence="5 7" id="KW-0472">Membrane</keyword>
<organism evidence="8 9">
    <name type="scientific">Bugula neritina</name>
    <name type="common">Brown bryozoan</name>
    <name type="synonym">Sertularia neritina</name>
    <dbReference type="NCBI Taxonomy" id="10212"/>
    <lineage>
        <taxon>Eukaryota</taxon>
        <taxon>Metazoa</taxon>
        <taxon>Spiralia</taxon>
        <taxon>Lophotrochozoa</taxon>
        <taxon>Bryozoa</taxon>
        <taxon>Gymnolaemata</taxon>
        <taxon>Cheilostomatida</taxon>
        <taxon>Flustrina</taxon>
        <taxon>Buguloidea</taxon>
        <taxon>Bugulidae</taxon>
        <taxon>Bugula</taxon>
    </lineage>
</organism>
<feature type="compositionally biased region" description="Basic and acidic residues" evidence="6">
    <location>
        <begin position="35"/>
        <end position="44"/>
    </location>
</feature>
<evidence type="ECO:0000256" key="2">
    <source>
        <dbReference type="ARBA" id="ARBA00006843"/>
    </source>
</evidence>
<feature type="transmembrane region" description="Helical" evidence="7">
    <location>
        <begin position="323"/>
        <end position="347"/>
    </location>
</feature>
<comment type="similarity">
    <text evidence="2">Belongs to the CD225/Dispanin family.</text>
</comment>
<evidence type="ECO:0000256" key="5">
    <source>
        <dbReference type="ARBA" id="ARBA00023136"/>
    </source>
</evidence>
<keyword evidence="4 7" id="KW-1133">Transmembrane helix</keyword>
<dbReference type="AlphaFoldDB" id="A0A7J7ITL8"/>
<keyword evidence="9" id="KW-1185">Reference proteome</keyword>
<feature type="region of interest" description="Disordered" evidence="6">
    <location>
        <begin position="1"/>
        <end position="252"/>
    </location>
</feature>
<evidence type="ECO:0000256" key="3">
    <source>
        <dbReference type="ARBA" id="ARBA00022692"/>
    </source>
</evidence>
<feature type="compositionally biased region" description="Low complexity" evidence="6">
    <location>
        <begin position="213"/>
        <end position="224"/>
    </location>
</feature>
<feature type="compositionally biased region" description="Polar residues" evidence="6">
    <location>
        <begin position="45"/>
        <end position="55"/>
    </location>
</feature>
<dbReference type="GO" id="GO:0016020">
    <property type="term" value="C:membrane"/>
    <property type="evidence" value="ECO:0007669"/>
    <property type="project" value="UniProtKB-SubCell"/>
</dbReference>